<dbReference type="GO" id="GO:0016747">
    <property type="term" value="F:acyltransferase activity, transferring groups other than amino-acyl groups"/>
    <property type="evidence" value="ECO:0007669"/>
    <property type="project" value="InterPro"/>
</dbReference>
<evidence type="ECO:0000256" key="1">
    <source>
        <dbReference type="ARBA" id="ARBA00022679"/>
    </source>
</evidence>
<dbReference type="Proteomes" id="UP000245634">
    <property type="component" value="Unassembled WGS sequence"/>
</dbReference>
<reference evidence="4 5" key="1">
    <citation type="submission" date="2018-05" db="EMBL/GenBank/DDBJ databases">
        <title>Genomic Encyclopedia of Type Strains, Phase IV (KMG-IV): sequencing the most valuable type-strain genomes for metagenomic binning, comparative biology and taxonomic classification.</title>
        <authorList>
            <person name="Goeker M."/>
        </authorList>
    </citation>
    <scope>NUCLEOTIDE SEQUENCE [LARGE SCALE GENOMIC DNA]</scope>
    <source>
        <strain evidence="4 5">DSM 18773</strain>
    </source>
</reference>
<comment type="caution">
    <text evidence="4">The sequence shown here is derived from an EMBL/GenBank/DDBJ whole genome shotgun (WGS) entry which is preliminary data.</text>
</comment>
<dbReference type="InterPro" id="IPR016181">
    <property type="entry name" value="Acyl_CoA_acyltransferase"/>
</dbReference>
<dbReference type="Pfam" id="PF00583">
    <property type="entry name" value="Acetyltransf_1"/>
    <property type="match status" value="1"/>
</dbReference>
<dbReference type="RefSeq" id="WP_170119570.1">
    <property type="nucleotide sequence ID" value="NZ_QGGL01000021.1"/>
</dbReference>
<dbReference type="SUPFAM" id="SSF55729">
    <property type="entry name" value="Acyl-CoA N-acyltransferases (Nat)"/>
    <property type="match status" value="1"/>
</dbReference>
<dbReference type="AlphaFoldDB" id="A0A316D3G8"/>
<dbReference type="EMBL" id="QGGL01000021">
    <property type="protein sequence ID" value="PWK05969.1"/>
    <property type="molecule type" value="Genomic_DNA"/>
</dbReference>
<dbReference type="PANTHER" id="PTHR43420:SF47">
    <property type="entry name" value="N-ACETYLTRANSFERASE DOMAIN-CONTAINING PROTEIN"/>
    <property type="match status" value="1"/>
</dbReference>
<accession>A0A316D3G8</accession>
<evidence type="ECO:0000256" key="2">
    <source>
        <dbReference type="ARBA" id="ARBA00023315"/>
    </source>
</evidence>
<dbReference type="PROSITE" id="PS51186">
    <property type="entry name" value="GNAT"/>
    <property type="match status" value="1"/>
</dbReference>
<sequence>MLTFRAIDPQRDQAWVIPNRRDSFLVSFGSYEHYGRDEEYLVWLQMRCEQFPLGQVLAFEGRENVGQLELTLREGGKVGYVNLYYLRSEYRGRGYGKLLHEYVEMFFRPFAVQRLELRVSLSNARAIRFYEKLGFVVAYEEEMKGQRVFRMQKEMGGRVEG</sequence>
<dbReference type="InterPro" id="IPR050680">
    <property type="entry name" value="YpeA/RimI_acetyltransf"/>
</dbReference>
<keyword evidence="2" id="KW-0012">Acyltransferase</keyword>
<dbReference type="Gene3D" id="3.40.630.30">
    <property type="match status" value="1"/>
</dbReference>
<gene>
    <name evidence="4" type="ORF">C7459_12132</name>
</gene>
<dbReference type="InterPro" id="IPR000182">
    <property type="entry name" value="GNAT_dom"/>
</dbReference>
<name>A0A316D3G8_9BACL</name>
<proteinExistence type="predicted"/>
<dbReference type="CDD" id="cd04301">
    <property type="entry name" value="NAT_SF"/>
    <property type="match status" value="1"/>
</dbReference>
<evidence type="ECO:0000259" key="3">
    <source>
        <dbReference type="PROSITE" id="PS51186"/>
    </source>
</evidence>
<feature type="domain" description="N-acetyltransferase" evidence="3">
    <location>
        <begin position="2"/>
        <end position="156"/>
    </location>
</feature>
<keyword evidence="5" id="KW-1185">Reference proteome</keyword>
<evidence type="ECO:0000313" key="4">
    <source>
        <dbReference type="EMBL" id="PWK05969.1"/>
    </source>
</evidence>
<protein>
    <submittedName>
        <fullName evidence="4">RimJ/RimL family protein N-acetyltransferase</fullName>
    </submittedName>
</protein>
<evidence type="ECO:0000313" key="5">
    <source>
        <dbReference type="Proteomes" id="UP000245634"/>
    </source>
</evidence>
<keyword evidence="1 4" id="KW-0808">Transferase</keyword>
<organism evidence="4 5">
    <name type="scientific">Tumebacillus permanentifrigoris</name>
    <dbReference type="NCBI Taxonomy" id="378543"/>
    <lineage>
        <taxon>Bacteria</taxon>
        <taxon>Bacillati</taxon>
        <taxon>Bacillota</taxon>
        <taxon>Bacilli</taxon>
        <taxon>Bacillales</taxon>
        <taxon>Alicyclobacillaceae</taxon>
        <taxon>Tumebacillus</taxon>
    </lineage>
</organism>
<dbReference type="PANTHER" id="PTHR43420">
    <property type="entry name" value="ACETYLTRANSFERASE"/>
    <property type="match status" value="1"/>
</dbReference>